<dbReference type="Pfam" id="PF22692">
    <property type="entry name" value="LlgE_F_G_D1"/>
    <property type="match status" value="1"/>
</dbReference>
<dbReference type="GO" id="GO:0009425">
    <property type="term" value="C:bacterial-type flagellum basal body"/>
    <property type="evidence" value="ECO:0007669"/>
    <property type="project" value="UniProtKB-SubCell"/>
</dbReference>
<reference evidence="12" key="1">
    <citation type="submission" date="2006-10" db="EMBL/GenBank/DDBJ databases">
        <title>Complete sequence of Solibacter usitatus Ellin6076.</title>
        <authorList>
            <consortium name="US DOE Joint Genome Institute"/>
            <person name="Copeland A."/>
            <person name="Lucas S."/>
            <person name="Lapidus A."/>
            <person name="Barry K."/>
            <person name="Detter J.C."/>
            <person name="Glavina del Rio T."/>
            <person name="Hammon N."/>
            <person name="Israni S."/>
            <person name="Dalin E."/>
            <person name="Tice H."/>
            <person name="Pitluck S."/>
            <person name="Thompson L.S."/>
            <person name="Brettin T."/>
            <person name="Bruce D."/>
            <person name="Han C."/>
            <person name="Tapia R."/>
            <person name="Gilna P."/>
            <person name="Schmutz J."/>
            <person name="Larimer F."/>
            <person name="Land M."/>
            <person name="Hauser L."/>
            <person name="Kyrpides N."/>
            <person name="Mikhailova N."/>
            <person name="Janssen P.H."/>
            <person name="Kuske C.R."/>
            <person name="Richardson P."/>
        </authorList>
    </citation>
    <scope>NUCLEOTIDE SEQUENCE</scope>
    <source>
        <strain evidence="12">Ellin6076</strain>
    </source>
</reference>
<evidence type="ECO:0000256" key="6">
    <source>
        <dbReference type="SAM" id="MobiDB-lite"/>
    </source>
</evidence>
<dbReference type="STRING" id="234267.Acid_7458"/>
<dbReference type="OrthoDB" id="9804559at2"/>
<dbReference type="InterPro" id="IPR053967">
    <property type="entry name" value="LlgE_F_G-like_D1"/>
</dbReference>
<comment type="subcellular location">
    <subcellularLocation>
        <location evidence="1 5">Bacterial flagellum basal body</location>
    </subcellularLocation>
</comment>
<feature type="domain" description="Flagellar basal-body/hook protein C-terminal" evidence="9">
    <location>
        <begin position="375"/>
        <end position="419"/>
    </location>
</feature>
<evidence type="ECO:0000256" key="5">
    <source>
        <dbReference type="RuleBase" id="RU362116"/>
    </source>
</evidence>
<evidence type="ECO:0000259" key="9">
    <source>
        <dbReference type="Pfam" id="PF06429"/>
    </source>
</evidence>
<dbReference type="Pfam" id="PF07559">
    <property type="entry name" value="FlgE_D2"/>
    <property type="match status" value="1"/>
</dbReference>
<evidence type="ECO:0000256" key="7">
    <source>
        <dbReference type="SAM" id="SignalP"/>
    </source>
</evidence>
<dbReference type="InterPro" id="IPR001444">
    <property type="entry name" value="Flag_bb_rod_N"/>
</dbReference>
<comment type="similarity">
    <text evidence="2 5">Belongs to the flagella basal body rod proteins family.</text>
</comment>
<dbReference type="PROSITE" id="PS00588">
    <property type="entry name" value="FLAGELLA_BB_ROD"/>
    <property type="match status" value="1"/>
</dbReference>
<dbReference type="Gene3D" id="2.60.98.20">
    <property type="entry name" value="Flagellar hook protein FlgE"/>
    <property type="match status" value="1"/>
</dbReference>
<dbReference type="KEGG" id="sus:Acid_7458"/>
<dbReference type="InterPro" id="IPR020013">
    <property type="entry name" value="Flagellar_FlgE/F/G"/>
</dbReference>
<keyword evidence="7" id="KW-0732">Signal</keyword>
<evidence type="ECO:0000313" key="12">
    <source>
        <dbReference type="EMBL" id="ABJ88366.1"/>
    </source>
</evidence>
<dbReference type="InterPro" id="IPR019776">
    <property type="entry name" value="Flagellar_basal_body_rod_CS"/>
</dbReference>
<dbReference type="HOGENOM" id="CLU_013687_2_4_0"/>
<feature type="chain" id="PRO_5004162936" description="Flagellar hook protein FlgE" evidence="7">
    <location>
        <begin position="19"/>
        <end position="421"/>
    </location>
</feature>
<dbReference type="GO" id="GO:0071978">
    <property type="term" value="P:bacterial-type flagellum-dependent swarming motility"/>
    <property type="evidence" value="ECO:0007669"/>
    <property type="project" value="TreeGrafter"/>
</dbReference>
<dbReference type="GO" id="GO:0009424">
    <property type="term" value="C:bacterial-type flagellum hook"/>
    <property type="evidence" value="ECO:0007669"/>
    <property type="project" value="TreeGrafter"/>
</dbReference>
<feature type="domain" description="Flagellar hook protein FlgE D2" evidence="10">
    <location>
        <begin position="173"/>
        <end position="300"/>
    </location>
</feature>
<protein>
    <recommendedName>
        <fullName evidence="3 5">Flagellar hook protein FlgE</fullName>
    </recommendedName>
</protein>
<dbReference type="Pfam" id="PF06429">
    <property type="entry name" value="Flg_bbr_C"/>
    <property type="match status" value="1"/>
</dbReference>
<dbReference type="GO" id="GO:0005829">
    <property type="term" value="C:cytosol"/>
    <property type="evidence" value="ECO:0007669"/>
    <property type="project" value="TreeGrafter"/>
</dbReference>
<organism evidence="12">
    <name type="scientific">Solibacter usitatus (strain Ellin6076)</name>
    <dbReference type="NCBI Taxonomy" id="234267"/>
    <lineage>
        <taxon>Bacteria</taxon>
        <taxon>Pseudomonadati</taxon>
        <taxon>Acidobacteriota</taxon>
        <taxon>Terriglobia</taxon>
        <taxon>Bryobacterales</taxon>
        <taxon>Solibacteraceae</taxon>
        <taxon>Candidatus Solibacter</taxon>
    </lineage>
</organism>
<dbReference type="InterPro" id="IPR037058">
    <property type="entry name" value="Falgellar_hook_FlgE_sf"/>
</dbReference>
<dbReference type="PANTHER" id="PTHR30435">
    <property type="entry name" value="FLAGELLAR PROTEIN"/>
    <property type="match status" value="1"/>
</dbReference>
<proteinExistence type="inferred from homology"/>
<dbReference type="InterPro" id="IPR010930">
    <property type="entry name" value="Flg_bb/hook_C_dom"/>
</dbReference>
<sequence precursor="true">MFTSFSTALSALSATATAVDVVGNNLANLNTPGFKTNVVYFRDLVTQSLGAGLGETQVGFGTGRPLTIRQFTQGAIQSSTGLLDAAVQGDGFFVAKNAQGNTVYTRAGNFQVDDAGNLKTNTGESVQGWTSLDSTTGVLDTNGAIGDIVVPVGAAKQPIASTGFTLDLNLNSSAAAEDTSKFSDTIKVYDSLGESHILTVHFQKTDASQWSYSVSVPGEDLSGGTAGTPTDIGASGSLTFGADGQLTSPAAGSVIGLDITGLASGAADMHLDWNPRTDNGGGRITQFGQPSSASASSQNGSAAAQLIRVGLADGGKMLAQYSDGQQVVVGQVAMASVRNPESLIAVGNNNYQASARTATPAIGLPNTGGRGDIVGGAIEASTVDIAKEFTNLIVLQRGYQANSRVITTVDELSQETINLKR</sequence>
<evidence type="ECO:0000256" key="3">
    <source>
        <dbReference type="ARBA" id="ARBA00019015"/>
    </source>
</evidence>
<gene>
    <name evidence="12" type="ordered locus">Acid_7458</name>
</gene>
<dbReference type="eggNOG" id="COG1749">
    <property type="taxonomic scope" value="Bacteria"/>
</dbReference>
<dbReference type="NCBIfam" id="TIGR03506">
    <property type="entry name" value="FlgEFG_subfam"/>
    <property type="match status" value="1"/>
</dbReference>
<accession>Q01PQ4</accession>
<evidence type="ECO:0000256" key="1">
    <source>
        <dbReference type="ARBA" id="ARBA00004117"/>
    </source>
</evidence>
<dbReference type="EMBL" id="CP000473">
    <property type="protein sequence ID" value="ABJ88366.1"/>
    <property type="molecule type" value="Genomic_DNA"/>
</dbReference>
<dbReference type="Pfam" id="PF00460">
    <property type="entry name" value="Flg_bb_rod"/>
    <property type="match status" value="1"/>
</dbReference>
<feature type="domain" description="Flagellar basal body rod protein N-terminal" evidence="8">
    <location>
        <begin position="7"/>
        <end position="35"/>
    </location>
</feature>
<dbReference type="SUPFAM" id="SSF117143">
    <property type="entry name" value="Flagellar hook protein flgE"/>
    <property type="match status" value="1"/>
</dbReference>
<dbReference type="PANTHER" id="PTHR30435:SF1">
    <property type="entry name" value="FLAGELLAR HOOK PROTEIN FLGE"/>
    <property type="match status" value="1"/>
</dbReference>
<dbReference type="AlphaFoldDB" id="Q01PQ4"/>
<evidence type="ECO:0000256" key="2">
    <source>
        <dbReference type="ARBA" id="ARBA00009677"/>
    </source>
</evidence>
<feature type="domain" description="Flagellar hook protein FlgE/F/G-like D1" evidence="11">
    <location>
        <begin position="86"/>
        <end position="163"/>
    </location>
</feature>
<name>Q01PQ4_SOLUE</name>
<dbReference type="InParanoid" id="Q01PQ4"/>
<dbReference type="InterPro" id="IPR037925">
    <property type="entry name" value="FlgE/F/G-like"/>
</dbReference>
<evidence type="ECO:0000256" key="4">
    <source>
        <dbReference type="ARBA" id="ARBA00023143"/>
    </source>
</evidence>
<feature type="signal peptide" evidence="7">
    <location>
        <begin position="1"/>
        <end position="18"/>
    </location>
</feature>
<evidence type="ECO:0000259" key="8">
    <source>
        <dbReference type="Pfam" id="PF00460"/>
    </source>
</evidence>
<evidence type="ECO:0000259" key="11">
    <source>
        <dbReference type="Pfam" id="PF22692"/>
    </source>
</evidence>
<keyword evidence="4 5" id="KW-0975">Bacterial flagellum</keyword>
<evidence type="ECO:0000259" key="10">
    <source>
        <dbReference type="Pfam" id="PF07559"/>
    </source>
</evidence>
<dbReference type="FunCoup" id="Q01PQ4">
    <property type="interactions" value="161"/>
</dbReference>
<comment type="function">
    <text evidence="5">A flexible structure which links the flagellar filament to the drive apparatus in the basal body.</text>
</comment>
<feature type="region of interest" description="Disordered" evidence="6">
    <location>
        <begin position="279"/>
        <end position="299"/>
    </location>
</feature>
<dbReference type="InterPro" id="IPR011491">
    <property type="entry name" value="FlgE_D2"/>
</dbReference>